<evidence type="ECO:0000256" key="2">
    <source>
        <dbReference type="ARBA" id="ARBA00022649"/>
    </source>
</evidence>
<dbReference type="EMBL" id="RKHY01000001">
    <property type="protein sequence ID" value="ROS44369.1"/>
    <property type="molecule type" value="Genomic_DNA"/>
</dbReference>
<evidence type="ECO:0000256" key="4">
    <source>
        <dbReference type="ARBA" id="ARBA00022695"/>
    </source>
</evidence>
<dbReference type="Pfam" id="PF01909">
    <property type="entry name" value="NTP_transf_2"/>
    <property type="match status" value="1"/>
</dbReference>
<keyword evidence="6" id="KW-0547">Nucleotide-binding</keyword>
<dbReference type="Gene3D" id="3.30.460.10">
    <property type="entry name" value="Beta Polymerase, domain 2"/>
    <property type="match status" value="1"/>
</dbReference>
<comment type="cofactor">
    <cofactor evidence="1">
        <name>Mg(2+)</name>
        <dbReference type="ChEBI" id="CHEBI:18420"/>
    </cofactor>
</comment>
<evidence type="ECO:0000256" key="7">
    <source>
        <dbReference type="ARBA" id="ARBA00022840"/>
    </source>
</evidence>
<evidence type="ECO:0000313" key="12">
    <source>
        <dbReference type="Proteomes" id="UP000274843"/>
    </source>
</evidence>
<keyword evidence="4" id="KW-0548">Nucleotidyltransferase</keyword>
<dbReference type="GO" id="GO:0016779">
    <property type="term" value="F:nucleotidyltransferase activity"/>
    <property type="evidence" value="ECO:0007669"/>
    <property type="project" value="UniProtKB-KW"/>
</dbReference>
<protein>
    <recommendedName>
        <fullName evidence="10">Polymerase nucleotidyl transferase domain-containing protein</fullName>
    </recommendedName>
</protein>
<keyword evidence="12" id="KW-1185">Reference proteome</keyword>
<dbReference type="InterPro" id="IPR002934">
    <property type="entry name" value="Polymerase_NTP_transf_dom"/>
</dbReference>
<dbReference type="InterPro" id="IPR052038">
    <property type="entry name" value="Type-VII_TA_antitoxin"/>
</dbReference>
<feature type="domain" description="Polymerase nucleotidyl transferase" evidence="10">
    <location>
        <begin position="61"/>
        <end position="133"/>
    </location>
</feature>
<accession>A0A3N2H7F7</accession>
<proteinExistence type="inferred from homology"/>
<dbReference type="PANTHER" id="PTHR33571">
    <property type="entry name" value="SSL8005 PROTEIN"/>
    <property type="match status" value="1"/>
</dbReference>
<comment type="similarity">
    <text evidence="9">Belongs to the MntA antitoxin family.</text>
</comment>
<keyword evidence="3" id="KW-0808">Transferase</keyword>
<keyword evidence="5" id="KW-0479">Metal-binding</keyword>
<evidence type="ECO:0000256" key="3">
    <source>
        <dbReference type="ARBA" id="ARBA00022679"/>
    </source>
</evidence>
<evidence type="ECO:0000256" key="1">
    <source>
        <dbReference type="ARBA" id="ARBA00001946"/>
    </source>
</evidence>
<dbReference type="PANTHER" id="PTHR33571:SF12">
    <property type="entry name" value="BSL3053 PROTEIN"/>
    <property type="match status" value="1"/>
</dbReference>
<evidence type="ECO:0000256" key="9">
    <source>
        <dbReference type="ARBA" id="ARBA00038276"/>
    </source>
</evidence>
<dbReference type="SUPFAM" id="SSF81301">
    <property type="entry name" value="Nucleotidyltransferase"/>
    <property type="match status" value="1"/>
</dbReference>
<evidence type="ECO:0000259" key="10">
    <source>
        <dbReference type="Pfam" id="PF01909"/>
    </source>
</evidence>
<dbReference type="InterPro" id="IPR043519">
    <property type="entry name" value="NT_sf"/>
</dbReference>
<name>A0A3N2H7F7_9PSEU</name>
<dbReference type="CDD" id="cd05403">
    <property type="entry name" value="NT_KNTase_like"/>
    <property type="match status" value="1"/>
</dbReference>
<keyword evidence="8" id="KW-0460">Magnesium</keyword>
<evidence type="ECO:0000256" key="6">
    <source>
        <dbReference type="ARBA" id="ARBA00022741"/>
    </source>
</evidence>
<keyword evidence="7" id="KW-0067">ATP-binding</keyword>
<evidence type="ECO:0000256" key="5">
    <source>
        <dbReference type="ARBA" id="ARBA00022723"/>
    </source>
</evidence>
<dbReference type="GO" id="GO:0005524">
    <property type="term" value="F:ATP binding"/>
    <property type="evidence" value="ECO:0007669"/>
    <property type="project" value="UniProtKB-KW"/>
</dbReference>
<dbReference type="Proteomes" id="UP000274843">
    <property type="component" value="Unassembled WGS sequence"/>
</dbReference>
<dbReference type="GO" id="GO:0046872">
    <property type="term" value="F:metal ion binding"/>
    <property type="evidence" value="ECO:0007669"/>
    <property type="project" value="UniProtKB-KW"/>
</dbReference>
<sequence length="136" mass="14851">MCYIEPGDELAASLAQAIGRSRPEVSRLIRAYRATRFHPTSPAGRVLARHRSEVLALAHAHKAKNVRVFGSVARGEDDEGSDIDLLVDLDPDADLVDLAALDIELERLLGYPVDIVPARMLKRDIKSSALAEAVEL</sequence>
<comment type="caution">
    <text evidence="11">The sequence shown here is derived from an EMBL/GenBank/DDBJ whole genome shotgun (WGS) entry which is preliminary data.</text>
</comment>
<gene>
    <name evidence="11" type="ORF">EDD35_6810</name>
</gene>
<keyword evidence="2" id="KW-1277">Toxin-antitoxin system</keyword>
<evidence type="ECO:0000256" key="8">
    <source>
        <dbReference type="ARBA" id="ARBA00022842"/>
    </source>
</evidence>
<organism evidence="11 12">
    <name type="scientific">Amycolatopsis thermoflava</name>
    <dbReference type="NCBI Taxonomy" id="84480"/>
    <lineage>
        <taxon>Bacteria</taxon>
        <taxon>Bacillati</taxon>
        <taxon>Actinomycetota</taxon>
        <taxon>Actinomycetes</taxon>
        <taxon>Pseudonocardiales</taxon>
        <taxon>Pseudonocardiaceae</taxon>
        <taxon>Amycolatopsis</taxon>
        <taxon>Amycolatopsis methanolica group</taxon>
    </lineage>
</organism>
<dbReference type="AlphaFoldDB" id="A0A3N2H7F7"/>
<reference evidence="11 12" key="1">
    <citation type="submission" date="2018-11" db="EMBL/GenBank/DDBJ databases">
        <title>Sequencing the genomes of 1000 actinobacteria strains.</title>
        <authorList>
            <person name="Klenk H.-P."/>
        </authorList>
    </citation>
    <scope>NUCLEOTIDE SEQUENCE [LARGE SCALE GENOMIC DNA]</scope>
    <source>
        <strain evidence="11 12">DSM 44348</strain>
    </source>
</reference>
<evidence type="ECO:0000313" key="11">
    <source>
        <dbReference type="EMBL" id="ROS44369.1"/>
    </source>
</evidence>